<dbReference type="GO" id="GO:1990114">
    <property type="term" value="P:RNA polymerase II core complex assembly"/>
    <property type="evidence" value="ECO:0007669"/>
    <property type="project" value="TreeGrafter"/>
</dbReference>
<organism evidence="3 4">
    <name type="scientific">Fopius arisanus</name>
    <dbReference type="NCBI Taxonomy" id="64838"/>
    <lineage>
        <taxon>Eukaryota</taxon>
        <taxon>Metazoa</taxon>
        <taxon>Ecdysozoa</taxon>
        <taxon>Arthropoda</taxon>
        <taxon>Hexapoda</taxon>
        <taxon>Insecta</taxon>
        <taxon>Pterygota</taxon>
        <taxon>Neoptera</taxon>
        <taxon>Endopterygota</taxon>
        <taxon>Hymenoptera</taxon>
        <taxon>Apocrita</taxon>
        <taxon>Ichneumonoidea</taxon>
        <taxon>Braconidae</taxon>
        <taxon>Opiinae</taxon>
        <taxon>Fopius</taxon>
    </lineage>
</organism>
<dbReference type="FunFam" id="1.10.287.370:FF:000004">
    <property type="entry name" value="Probable prefoldin subunit 5"/>
    <property type="match status" value="1"/>
</dbReference>
<dbReference type="PANTHER" id="PTHR12674:SF2">
    <property type="entry name" value="PREFOLDIN SUBUNIT 5"/>
    <property type="match status" value="1"/>
</dbReference>
<reference evidence="4" key="1">
    <citation type="submission" date="2025-08" db="UniProtKB">
        <authorList>
            <consortium name="RefSeq"/>
        </authorList>
    </citation>
    <scope>IDENTIFICATION</scope>
    <source>
        <strain evidence="4">USDA-PBARC FA_bdor</strain>
        <tissue evidence="4">Whole organism</tissue>
    </source>
</reference>
<keyword evidence="2" id="KW-0143">Chaperone</keyword>
<dbReference type="KEGG" id="fas:105266081"/>
<proteinExistence type="inferred from homology"/>
<dbReference type="NCBIfam" id="TIGR00293">
    <property type="entry name" value="prefoldin subunit alpha"/>
    <property type="match status" value="1"/>
</dbReference>
<dbReference type="GO" id="GO:0005737">
    <property type="term" value="C:cytoplasm"/>
    <property type="evidence" value="ECO:0007669"/>
    <property type="project" value="TreeGrafter"/>
</dbReference>
<dbReference type="GeneID" id="105266081"/>
<evidence type="ECO:0000313" key="3">
    <source>
        <dbReference type="Proteomes" id="UP000694866"/>
    </source>
</evidence>
<dbReference type="GO" id="GO:1990113">
    <property type="term" value="P:RNA polymerase I assembly"/>
    <property type="evidence" value="ECO:0007669"/>
    <property type="project" value="TreeGrafter"/>
</dbReference>
<dbReference type="CDD" id="cd23157">
    <property type="entry name" value="Prefoldin_5"/>
    <property type="match status" value="1"/>
</dbReference>
<dbReference type="Proteomes" id="UP000694866">
    <property type="component" value="Unplaced"/>
</dbReference>
<dbReference type="GO" id="GO:0051082">
    <property type="term" value="F:unfolded protein binding"/>
    <property type="evidence" value="ECO:0007669"/>
    <property type="project" value="InterPro"/>
</dbReference>
<keyword evidence="3" id="KW-1185">Reference proteome</keyword>
<dbReference type="RefSeq" id="XP_011302284.1">
    <property type="nucleotide sequence ID" value="XM_011303982.1"/>
</dbReference>
<dbReference type="Pfam" id="PF02996">
    <property type="entry name" value="Prefoldin"/>
    <property type="match status" value="1"/>
</dbReference>
<gene>
    <name evidence="4" type="primary">Pfdn5</name>
</gene>
<dbReference type="InterPro" id="IPR004127">
    <property type="entry name" value="Prefoldin_subunit_alpha"/>
</dbReference>
<dbReference type="OrthoDB" id="10267474at2759"/>
<protein>
    <submittedName>
        <fullName evidence="4">Prefoldin subunit 5</fullName>
    </submittedName>
</protein>
<dbReference type="InterPro" id="IPR011599">
    <property type="entry name" value="PFD_alpha_archaea"/>
</dbReference>
<accession>A0A9R1T340</accession>
<evidence type="ECO:0000256" key="2">
    <source>
        <dbReference type="ARBA" id="ARBA00023186"/>
    </source>
</evidence>
<sequence>MSTISSQEAPHLQQIDLTKCNLDQLMLLKRQLDREIGVFQDSIRSLKLAQNKFQQSGNCLDKVNTEMKGKEILVPLTESMYVPGRISDTENVLVDVGTGYFIEKPVDDAKDYFKRRVAYVTEQIEKIQVLAQEKLNICNATMEIIGMKIQGQEEKAGA</sequence>
<dbReference type="PANTHER" id="PTHR12674">
    <property type="entry name" value="PREFOLDIN SUBUNIT 5"/>
    <property type="match status" value="1"/>
</dbReference>
<evidence type="ECO:0000256" key="1">
    <source>
        <dbReference type="ARBA" id="ARBA00010048"/>
    </source>
</evidence>
<dbReference type="AlphaFoldDB" id="A0A9R1T340"/>
<dbReference type="CTD" id="5204"/>
<evidence type="ECO:0000313" key="4">
    <source>
        <dbReference type="RefSeq" id="XP_011302284.1"/>
    </source>
</evidence>
<dbReference type="SUPFAM" id="SSF46579">
    <property type="entry name" value="Prefoldin"/>
    <property type="match status" value="1"/>
</dbReference>
<comment type="similarity">
    <text evidence="1">Belongs to the prefoldin subunit alpha family.</text>
</comment>
<name>A0A9R1T340_9HYME</name>
<dbReference type="InterPro" id="IPR009053">
    <property type="entry name" value="Prefoldin"/>
</dbReference>
<dbReference type="Gene3D" id="1.10.287.370">
    <property type="match status" value="1"/>
</dbReference>
<dbReference type="GO" id="GO:0016272">
    <property type="term" value="C:prefoldin complex"/>
    <property type="evidence" value="ECO:0007669"/>
    <property type="project" value="InterPro"/>
</dbReference>
<dbReference type="GO" id="GO:1990115">
    <property type="term" value="P:RNA polymerase III assembly"/>
    <property type="evidence" value="ECO:0007669"/>
    <property type="project" value="TreeGrafter"/>
</dbReference>
<dbReference type="GO" id="GO:0006457">
    <property type="term" value="P:protein folding"/>
    <property type="evidence" value="ECO:0007669"/>
    <property type="project" value="InterPro"/>
</dbReference>